<evidence type="ECO:0000313" key="2">
    <source>
        <dbReference type="Proteomes" id="UP000234331"/>
    </source>
</evidence>
<accession>A0A2I2KTE1</accession>
<reference evidence="1 2" key="1">
    <citation type="submission" date="2017-06" db="EMBL/GenBank/DDBJ databases">
        <authorList>
            <person name="Kim H.J."/>
            <person name="Triplett B.A."/>
        </authorList>
    </citation>
    <scope>NUCLEOTIDE SEQUENCE [LARGE SCALE GENOMIC DNA]</scope>
    <source>
        <strain evidence="1">FRACA_ARgP5</strain>
    </source>
</reference>
<dbReference type="Proteomes" id="UP000234331">
    <property type="component" value="Unassembled WGS sequence"/>
</dbReference>
<evidence type="ECO:0000313" key="1">
    <source>
        <dbReference type="EMBL" id="SNQ48927.1"/>
    </source>
</evidence>
<name>A0A2I2KTE1_9ACTN</name>
<dbReference type="EMBL" id="FZMO01000213">
    <property type="protein sequence ID" value="SNQ48927.1"/>
    <property type="molecule type" value="Genomic_DNA"/>
</dbReference>
<dbReference type="AlphaFoldDB" id="A0A2I2KTE1"/>
<protein>
    <submittedName>
        <fullName evidence="1">Uncharacterized protein</fullName>
    </submittedName>
</protein>
<gene>
    <name evidence="1" type="ORF">FRACA_2900003</name>
</gene>
<organism evidence="1 2">
    <name type="scientific">Frankia canadensis</name>
    <dbReference type="NCBI Taxonomy" id="1836972"/>
    <lineage>
        <taxon>Bacteria</taxon>
        <taxon>Bacillati</taxon>
        <taxon>Actinomycetota</taxon>
        <taxon>Actinomycetes</taxon>
        <taxon>Frankiales</taxon>
        <taxon>Frankiaceae</taxon>
        <taxon>Frankia</taxon>
    </lineage>
</organism>
<sequence>MSGLPGPGVAGLERFVAVTAVVDYGPPSVEKMLGALPVVRDFLRRLDVSQVHWDMTVRHEALSDRAGVEGPRRLAVAAAG</sequence>
<keyword evidence="2" id="KW-1185">Reference proteome</keyword>
<proteinExistence type="predicted"/>